<dbReference type="Proteomes" id="UP000035680">
    <property type="component" value="Unassembled WGS sequence"/>
</dbReference>
<name>A0A0K0FIU0_STRVS</name>
<reference evidence="3" key="2">
    <citation type="submission" date="2015-08" db="UniProtKB">
        <authorList>
            <consortium name="WormBaseParasite"/>
        </authorList>
    </citation>
    <scope>IDENTIFICATION</scope>
</reference>
<evidence type="ECO:0000256" key="1">
    <source>
        <dbReference type="SAM" id="SignalP"/>
    </source>
</evidence>
<keyword evidence="1" id="KW-0732">Signal</keyword>
<feature type="signal peptide" evidence="1">
    <location>
        <begin position="1"/>
        <end position="19"/>
    </location>
</feature>
<feature type="chain" id="PRO_5005329725" evidence="1">
    <location>
        <begin position="20"/>
        <end position="125"/>
    </location>
</feature>
<accession>A0A0K0FIU0</accession>
<evidence type="ECO:0000313" key="3">
    <source>
        <dbReference type="WBParaSite" id="SVE_0881100.1"/>
    </source>
</evidence>
<dbReference type="AlphaFoldDB" id="A0A0K0FIU0"/>
<proteinExistence type="predicted"/>
<organism evidence="2 3">
    <name type="scientific">Strongyloides venezuelensis</name>
    <name type="common">Threadworm</name>
    <dbReference type="NCBI Taxonomy" id="75913"/>
    <lineage>
        <taxon>Eukaryota</taxon>
        <taxon>Metazoa</taxon>
        <taxon>Ecdysozoa</taxon>
        <taxon>Nematoda</taxon>
        <taxon>Chromadorea</taxon>
        <taxon>Rhabditida</taxon>
        <taxon>Tylenchina</taxon>
        <taxon>Panagrolaimomorpha</taxon>
        <taxon>Strongyloidoidea</taxon>
        <taxon>Strongyloididae</taxon>
        <taxon>Strongyloides</taxon>
    </lineage>
</organism>
<dbReference type="WBParaSite" id="SVE_0881100.1">
    <property type="protein sequence ID" value="SVE_0881100.1"/>
    <property type="gene ID" value="SVE_0881100"/>
</dbReference>
<protein>
    <submittedName>
        <fullName evidence="3">Uncharacterized protein</fullName>
    </submittedName>
</protein>
<sequence>MNSLSIAILVVILINISHEYYTNCFRNIHKPCTVLLKPGEAAYTLFHRTLSPSEIKNVTYLCSGETDQGLINEENESIKKYVSAETLRTFFHKLRDVFYMPGSNVEIIPCTKRMYRRYYSKRRPY</sequence>
<keyword evidence="2" id="KW-1185">Reference proteome</keyword>
<evidence type="ECO:0000313" key="2">
    <source>
        <dbReference type="Proteomes" id="UP000035680"/>
    </source>
</evidence>
<reference evidence="2" key="1">
    <citation type="submission" date="2014-07" db="EMBL/GenBank/DDBJ databases">
        <authorList>
            <person name="Martin A.A"/>
            <person name="De Silva N."/>
        </authorList>
    </citation>
    <scope>NUCLEOTIDE SEQUENCE</scope>
</reference>